<dbReference type="InterPro" id="IPR008928">
    <property type="entry name" value="6-hairpin_glycosidase_sf"/>
</dbReference>
<dbReference type="AlphaFoldDB" id="A0A150SDX0"/>
<keyword evidence="2" id="KW-0624">Polysaccharide degradation</keyword>
<dbReference type="InterPro" id="IPR001701">
    <property type="entry name" value="Glyco_hydro_9"/>
</dbReference>
<evidence type="ECO:0000256" key="2">
    <source>
        <dbReference type="ARBA" id="ARBA00023326"/>
    </source>
</evidence>
<dbReference type="GO" id="GO:0004553">
    <property type="term" value="F:hydrolase activity, hydrolyzing O-glycosyl compounds"/>
    <property type="evidence" value="ECO:0007669"/>
    <property type="project" value="InterPro"/>
</dbReference>
<dbReference type="EMBL" id="JEMB01001098">
    <property type="protein sequence ID" value="KYF90590.1"/>
    <property type="molecule type" value="Genomic_DNA"/>
</dbReference>
<sequence length="236" mass="25686">MAYAYPFELQQQAALLHYTSVAGATAAVADAIRSAYRAAMDGDDNLAAFHAGVDPYLAYLKDYTWGSDAIKSHQGNMFYDLVTYELDASVSADAARAAARYVHYLHGVNPLGLVYLSNMGAYGAERSASEFYHTWFHDGSERWDRVGVSTYGPAPGFLTGGPSPSYDKDGCCPDGCGSPENNAICDAEPVSPPKDQPAQKSYKDFNTSWPLNSWAVTENSNGYQASYIRLLSKLVR</sequence>
<dbReference type="Proteomes" id="UP000075635">
    <property type="component" value="Unassembled WGS sequence"/>
</dbReference>
<evidence type="ECO:0000259" key="3">
    <source>
        <dbReference type="Pfam" id="PF00759"/>
    </source>
</evidence>
<feature type="domain" description="Glycoside hydrolase family 9" evidence="3">
    <location>
        <begin position="41"/>
        <end position="220"/>
    </location>
</feature>
<comment type="caution">
    <text evidence="4">The sequence shown here is derived from an EMBL/GenBank/DDBJ whole genome shotgun (WGS) entry which is preliminary data.</text>
</comment>
<dbReference type="Gene3D" id="1.50.10.10">
    <property type="match status" value="1"/>
</dbReference>
<name>A0A150SDX0_SORCE</name>
<evidence type="ECO:0000313" key="4">
    <source>
        <dbReference type="EMBL" id="KYF90590.1"/>
    </source>
</evidence>
<organism evidence="4 5">
    <name type="scientific">Sorangium cellulosum</name>
    <name type="common">Polyangium cellulosum</name>
    <dbReference type="NCBI Taxonomy" id="56"/>
    <lineage>
        <taxon>Bacteria</taxon>
        <taxon>Pseudomonadati</taxon>
        <taxon>Myxococcota</taxon>
        <taxon>Polyangia</taxon>
        <taxon>Polyangiales</taxon>
        <taxon>Polyangiaceae</taxon>
        <taxon>Sorangium</taxon>
    </lineage>
</organism>
<reference evidence="4 5" key="1">
    <citation type="submission" date="2014-02" db="EMBL/GenBank/DDBJ databases">
        <title>The small core and large imbalanced accessory genome model reveals a collaborative survival strategy of Sorangium cellulosum strains in nature.</title>
        <authorList>
            <person name="Han K."/>
            <person name="Peng R."/>
            <person name="Blom J."/>
            <person name="Li Y.-Z."/>
        </authorList>
    </citation>
    <scope>NUCLEOTIDE SEQUENCE [LARGE SCALE GENOMIC DNA]</scope>
    <source>
        <strain evidence="4 5">So0011-07</strain>
    </source>
</reference>
<dbReference type="Pfam" id="PF00759">
    <property type="entry name" value="Glyco_hydro_9"/>
    <property type="match status" value="1"/>
</dbReference>
<proteinExistence type="predicted"/>
<dbReference type="InterPro" id="IPR012341">
    <property type="entry name" value="6hp_glycosidase-like_sf"/>
</dbReference>
<protein>
    <recommendedName>
        <fullName evidence="3">Glycoside hydrolase family 9 domain-containing protein</fullName>
    </recommendedName>
</protein>
<evidence type="ECO:0000256" key="1">
    <source>
        <dbReference type="ARBA" id="ARBA00023277"/>
    </source>
</evidence>
<accession>A0A150SDX0</accession>
<gene>
    <name evidence="4" type="ORF">BE17_39460</name>
</gene>
<keyword evidence="1" id="KW-0119">Carbohydrate metabolism</keyword>
<dbReference type="SUPFAM" id="SSF48208">
    <property type="entry name" value="Six-hairpin glycosidases"/>
    <property type="match status" value="1"/>
</dbReference>
<dbReference type="GO" id="GO:0000272">
    <property type="term" value="P:polysaccharide catabolic process"/>
    <property type="evidence" value="ECO:0007669"/>
    <property type="project" value="UniProtKB-KW"/>
</dbReference>
<evidence type="ECO:0000313" key="5">
    <source>
        <dbReference type="Proteomes" id="UP000075635"/>
    </source>
</evidence>